<feature type="region of interest" description="Disordered" evidence="1">
    <location>
        <begin position="1"/>
        <end position="27"/>
    </location>
</feature>
<dbReference type="EMBL" id="MU826891">
    <property type="protein sequence ID" value="KAJ7369695.1"/>
    <property type="molecule type" value="Genomic_DNA"/>
</dbReference>
<sequence length="64" mass="7327">NGLRGFSPLVNHKSTAWDGSNSVTGGPSEDIRIRASVVSVSRQERFALLMRFWWKTHARTVNWR</sequence>
<dbReference type="AlphaFoldDB" id="A0A9W9YUF4"/>
<evidence type="ECO:0000256" key="1">
    <source>
        <dbReference type="SAM" id="MobiDB-lite"/>
    </source>
</evidence>
<gene>
    <name evidence="2" type="ORF">OS493_036977</name>
</gene>
<comment type="caution">
    <text evidence="2">The sequence shown here is derived from an EMBL/GenBank/DDBJ whole genome shotgun (WGS) entry which is preliminary data.</text>
</comment>
<name>A0A9W9YUF4_9CNID</name>
<feature type="compositionally biased region" description="Polar residues" evidence="1">
    <location>
        <begin position="12"/>
        <end position="25"/>
    </location>
</feature>
<feature type="non-terminal residue" evidence="2">
    <location>
        <position position="1"/>
    </location>
</feature>
<accession>A0A9W9YUF4</accession>
<evidence type="ECO:0000313" key="2">
    <source>
        <dbReference type="EMBL" id="KAJ7369695.1"/>
    </source>
</evidence>
<keyword evidence="3" id="KW-1185">Reference proteome</keyword>
<reference evidence="2" key="1">
    <citation type="submission" date="2023-01" db="EMBL/GenBank/DDBJ databases">
        <title>Genome assembly of the deep-sea coral Lophelia pertusa.</title>
        <authorList>
            <person name="Herrera S."/>
            <person name="Cordes E."/>
        </authorList>
    </citation>
    <scope>NUCLEOTIDE SEQUENCE</scope>
    <source>
        <strain evidence="2">USNM1676648</strain>
        <tissue evidence="2">Polyp</tissue>
    </source>
</reference>
<protein>
    <submittedName>
        <fullName evidence="2">Uncharacterized protein</fullName>
    </submittedName>
</protein>
<dbReference type="Proteomes" id="UP001163046">
    <property type="component" value="Unassembled WGS sequence"/>
</dbReference>
<proteinExistence type="predicted"/>
<evidence type="ECO:0000313" key="3">
    <source>
        <dbReference type="Proteomes" id="UP001163046"/>
    </source>
</evidence>
<organism evidence="2 3">
    <name type="scientific">Desmophyllum pertusum</name>
    <dbReference type="NCBI Taxonomy" id="174260"/>
    <lineage>
        <taxon>Eukaryota</taxon>
        <taxon>Metazoa</taxon>
        <taxon>Cnidaria</taxon>
        <taxon>Anthozoa</taxon>
        <taxon>Hexacorallia</taxon>
        <taxon>Scleractinia</taxon>
        <taxon>Caryophylliina</taxon>
        <taxon>Caryophylliidae</taxon>
        <taxon>Desmophyllum</taxon>
    </lineage>
</organism>